<reference evidence="3" key="1">
    <citation type="journal article" date="2020" name="Int. J. Syst. Evol. Microbiol.">
        <title>Alteromonas alba sp. nov., a marine bacterium isolated from the seawater of the West Pacific Ocean.</title>
        <authorList>
            <person name="Sun C."/>
            <person name="Wu Y.-H."/>
            <person name="Xamxidin M."/>
            <person name="Cheng H."/>
            <person name="Xu X.-W."/>
        </authorList>
    </citation>
    <scope>NUCLEOTIDE SEQUENCE [LARGE SCALE GENOMIC DNA]</scope>
    <source>
        <strain evidence="3">190</strain>
    </source>
</reference>
<dbReference type="PANTHER" id="PTHR15020">
    <property type="entry name" value="FLAVIN REDUCTASE-RELATED"/>
    <property type="match status" value="1"/>
</dbReference>
<dbReference type="InterPro" id="IPR016040">
    <property type="entry name" value="NAD(P)-bd_dom"/>
</dbReference>
<dbReference type="Pfam" id="PF13460">
    <property type="entry name" value="NAD_binding_10"/>
    <property type="match status" value="1"/>
</dbReference>
<dbReference type="InterPro" id="IPR036291">
    <property type="entry name" value="NAD(P)-bd_dom_sf"/>
</dbReference>
<dbReference type="EMBL" id="PVNP01000108">
    <property type="protein sequence ID" value="PRO73561.1"/>
    <property type="molecule type" value="Genomic_DNA"/>
</dbReference>
<gene>
    <name evidence="2" type="ORF">C6Y40_10930</name>
</gene>
<evidence type="ECO:0000313" key="3">
    <source>
        <dbReference type="Proteomes" id="UP000238949"/>
    </source>
</evidence>
<keyword evidence="3" id="KW-1185">Reference proteome</keyword>
<dbReference type="SUPFAM" id="SSF51735">
    <property type="entry name" value="NAD(P)-binding Rossmann-fold domains"/>
    <property type="match status" value="1"/>
</dbReference>
<dbReference type="AlphaFoldDB" id="A0A2S9VAQ7"/>
<dbReference type="OrthoDB" id="9803892at2"/>
<comment type="caution">
    <text evidence="2">The sequence shown here is derived from an EMBL/GenBank/DDBJ whole genome shotgun (WGS) entry which is preliminary data.</text>
</comment>
<protein>
    <submittedName>
        <fullName evidence="2">NAD-dependent dehydratase</fullName>
    </submittedName>
</protein>
<accession>A0A2S9VAQ7</accession>
<dbReference type="Proteomes" id="UP000238949">
    <property type="component" value="Unassembled WGS sequence"/>
</dbReference>
<evidence type="ECO:0000313" key="2">
    <source>
        <dbReference type="EMBL" id="PRO73561.1"/>
    </source>
</evidence>
<proteinExistence type="predicted"/>
<dbReference type="RefSeq" id="WP_105934614.1">
    <property type="nucleotide sequence ID" value="NZ_PVNP01000108.1"/>
</dbReference>
<dbReference type="Gene3D" id="3.40.50.720">
    <property type="entry name" value="NAD(P)-binding Rossmann-like Domain"/>
    <property type="match status" value="1"/>
</dbReference>
<dbReference type="PANTHER" id="PTHR15020:SF50">
    <property type="entry name" value="UPF0659 PROTEIN YMR090W"/>
    <property type="match status" value="1"/>
</dbReference>
<feature type="domain" description="NAD(P)-binding" evidence="1">
    <location>
        <begin position="8"/>
        <end position="192"/>
    </location>
</feature>
<sequence length="219" mass="23784">MSRVFFIGATGGVGHRLLPQLIAQGHEVTALHRKPEQADSLRQQGAKPVEGDMMSLTRNDYKALLQDQEIIIFSAGAAGSGKDRTSKIDGATPALLTELAEEIGIQRFYLVSVFPEAGRTKGLGEGFEHYMQVKKAADARLVKSSLDWVILRPGTLLDEDGDDKVSLDYALPYGSVKRGNVANTLAALIAKPTLRRQIIELTDGDELLSEAIERLITAV</sequence>
<organism evidence="2 3">
    <name type="scientific">Alteromonas alba</name>
    <dbReference type="NCBI Taxonomy" id="2079529"/>
    <lineage>
        <taxon>Bacteria</taxon>
        <taxon>Pseudomonadati</taxon>
        <taxon>Pseudomonadota</taxon>
        <taxon>Gammaproteobacteria</taxon>
        <taxon>Alteromonadales</taxon>
        <taxon>Alteromonadaceae</taxon>
        <taxon>Alteromonas/Salinimonas group</taxon>
        <taxon>Alteromonas</taxon>
    </lineage>
</organism>
<evidence type="ECO:0000259" key="1">
    <source>
        <dbReference type="Pfam" id="PF13460"/>
    </source>
</evidence>
<name>A0A2S9VAQ7_9ALTE</name>